<dbReference type="InterPro" id="IPR001155">
    <property type="entry name" value="OxRdtase_FMN_N"/>
</dbReference>
<protein>
    <submittedName>
        <fullName evidence="4">Predicted protein</fullName>
    </submittedName>
</protein>
<dbReference type="GO" id="GO:0003959">
    <property type="term" value="F:NADPH dehydrogenase activity"/>
    <property type="evidence" value="ECO:0007669"/>
    <property type="project" value="TreeGrafter"/>
</dbReference>
<dbReference type="VEuPathDB" id="FungiDB:TRIREDRAFT_123999"/>
<keyword evidence="1" id="KW-0285">Flavoprotein</keyword>
<accession>G0RVL7</accession>
<dbReference type="AlphaFoldDB" id="G0RVL7"/>
<dbReference type="Pfam" id="PF00724">
    <property type="entry name" value="Oxidored_FMN"/>
    <property type="match status" value="1"/>
</dbReference>
<evidence type="ECO:0000259" key="3">
    <source>
        <dbReference type="Pfam" id="PF00724"/>
    </source>
</evidence>
<gene>
    <name evidence="4" type="ORF">TRIREDRAFT_123999</name>
</gene>
<dbReference type="KEGG" id="tre:TRIREDRAFT_123999"/>
<dbReference type="Pfam" id="PF12796">
    <property type="entry name" value="Ank_2"/>
    <property type="match status" value="1"/>
</dbReference>
<dbReference type="PANTHER" id="PTHR22893">
    <property type="entry name" value="NADH OXIDOREDUCTASE-RELATED"/>
    <property type="match status" value="1"/>
</dbReference>
<dbReference type="InterPro" id="IPR036770">
    <property type="entry name" value="Ankyrin_rpt-contain_sf"/>
</dbReference>
<dbReference type="InterPro" id="IPR013785">
    <property type="entry name" value="Aldolase_TIM"/>
</dbReference>
<dbReference type="RefSeq" id="XP_006969292.1">
    <property type="nucleotide sequence ID" value="XM_006969230.1"/>
</dbReference>
<keyword evidence="2" id="KW-0040">ANK repeat</keyword>
<sequence>MTETNSQASTLFELVSRADLVSLEEVLSRKQVEVDARDTAGRTALHLAVLAGTADICQLLIEHNASLDAWTGQGEAVVHLAAKRGDIDVLRAVMDAVELNQRASEDKGKAVERTAASDNADSTIHVDSLTHKFKLSPLYIAVALVAEMLLTRYHANPNIVVGRADIHKGTRTVHVLEAALQHPRVVCRSLLKLLLGHGASVLDTSSHTVTESLFFMIMKRDEDALDIFAELDAENFKSAITKGLWIDSMRCQCALTGVINLGLEDTAFKLLLYGAPPHLDFKSPLEIQADSSPFRKKSLEIAQADYWQPILSAALFEMPRLVMELLDRGVDPNTQLTEHQARYMLHQRECRTVLDIVKSKLIELRSWNIDDESVYYEIRGTPEEAEQRVGKQNAVAELIKAYQEAEANLISLGAQTSAGLNLQEPLGPISQKFPERIQLHPPPIETNTQPLLSSQDIDPTKIRSVESGRQALLAACRDGNIALVKDLTLSSWGFDQELSPIAISDVSGYSQGPFLLAVENKHYDLARTIVQIATIQHIDFPNNQPSDLFNELADDNHSADSIKKASSQVNSTVTAKRIVADSHSCFAGEKRKDMDMLRFSIEMESSFPREQSDIERQTRHAWALVEHGDWPEAFEEYIKATGAPFRHVVSQDRAMAAYKRFAETADFSSRKAGPDASRAEFLDAVEKWMDKRISTHPDLLEVQSIDGWTPLLTAALHQRIDVLHLLLEAGVSPFATDSFGRNMLHLLLLSPGQGYIQEPEKLSSFLQSVDRSVLHQLLEQRCDESPGGLTPLARWIHTRPAANGLFTTLLNVSNLAVLERLDGRGHTLLHVVSSSSMDQLIRPVIERAPHVMFYEDIHGKTPFDHLVEKQLHGFIEHLMPSYTRNRKWQASSPLVHWPLFAFAPDYAGPTYPRDPYQAWEISRELAESWEPHRFTRKLVTNQQRDEIAVMLKNKKIQKNPKGDQHDVISLSVYKPGNLCCSIMKTTTVTLYENNGKPRRNMTPTPASDEAVRQKGGFTYLQLMASGRAAQPLAAEEDGFMINDPSAIPFEGGATPEEMTAEDIKSTIEDYDVSNKRTDEYGGSIENRHRLVVEIAQAVSDAVCAECVGHADGNPIPQFTDLIKRVNDIGIGHLNLIGSRVSGVDYTDGTETLDWAWAVWEKAVIATGGYLPATALELVERNSARDIVVAFGRRYVPNPDLPFRITRGLKLNPYDRSTFCKVGAPEGLIDYPFSKEYLALGN</sequence>
<evidence type="ECO:0000313" key="4">
    <source>
        <dbReference type="EMBL" id="EGR44691.1"/>
    </source>
</evidence>
<dbReference type="PROSITE" id="PS50088">
    <property type="entry name" value="ANK_REPEAT"/>
    <property type="match status" value="2"/>
</dbReference>
<organism evidence="5">
    <name type="scientific">Hypocrea jecorina (strain QM6a)</name>
    <name type="common">Trichoderma reesei</name>
    <dbReference type="NCBI Taxonomy" id="431241"/>
    <lineage>
        <taxon>Eukaryota</taxon>
        <taxon>Fungi</taxon>
        <taxon>Dikarya</taxon>
        <taxon>Ascomycota</taxon>
        <taxon>Pezizomycotina</taxon>
        <taxon>Sordariomycetes</taxon>
        <taxon>Hypocreomycetidae</taxon>
        <taxon>Hypocreales</taxon>
        <taxon>Hypocreaceae</taxon>
        <taxon>Trichoderma</taxon>
    </lineage>
</organism>
<dbReference type="OrthoDB" id="539213at2759"/>
<dbReference type="SUPFAM" id="SSF48403">
    <property type="entry name" value="Ankyrin repeat"/>
    <property type="match status" value="2"/>
</dbReference>
<name>G0RVL7_HYPJQ</name>
<evidence type="ECO:0000256" key="2">
    <source>
        <dbReference type="PROSITE-ProRule" id="PRU00023"/>
    </source>
</evidence>
<dbReference type="GO" id="GO:0010181">
    <property type="term" value="F:FMN binding"/>
    <property type="evidence" value="ECO:0007669"/>
    <property type="project" value="InterPro"/>
</dbReference>
<evidence type="ECO:0000313" key="5">
    <source>
        <dbReference type="Proteomes" id="UP000008984"/>
    </source>
</evidence>
<evidence type="ECO:0000256" key="1">
    <source>
        <dbReference type="ARBA" id="ARBA00022630"/>
    </source>
</evidence>
<dbReference type="GeneID" id="18483784"/>
<dbReference type="PANTHER" id="PTHR22893:SF91">
    <property type="entry name" value="NADPH DEHYDROGENASE 2-RELATED"/>
    <property type="match status" value="1"/>
</dbReference>
<proteinExistence type="predicted"/>
<dbReference type="EMBL" id="GL985085">
    <property type="protein sequence ID" value="EGR44691.1"/>
    <property type="molecule type" value="Genomic_DNA"/>
</dbReference>
<dbReference type="InterPro" id="IPR045247">
    <property type="entry name" value="Oye-like"/>
</dbReference>
<dbReference type="Gene3D" id="1.25.40.20">
    <property type="entry name" value="Ankyrin repeat-containing domain"/>
    <property type="match status" value="3"/>
</dbReference>
<feature type="repeat" description="ANK" evidence="2">
    <location>
        <begin position="706"/>
        <end position="738"/>
    </location>
</feature>
<dbReference type="Proteomes" id="UP000008984">
    <property type="component" value="Unassembled WGS sequence"/>
</dbReference>
<dbReference type="eggNOG" id="KOG4177">
    <property type="taxonomic scope" value="Eukaryota"/>
</dbReference>
<dbReference type="Pfam" id="PF00023">
    <property type="entry name" value="Ank"/>
    <property type="match status" value="1"/>
</dbReference>
<keyword evidence="5" id="KW-1185">Reference proteome</keyword>
<reference evidence="4 5" key="1">
    <citation type="journal article" date="2008" name="Nat. Biotechnol.">
        <title>Genome sequencing and analysis of the biomass-degrading fungus Trichoderma reesei (syn. Hypocrea jecorina).</title>
        <authorList>
            <person name="Martinez D."/>
            <person name="Berka R.M."/>
            <person name="Henrissat B."/>
            <person name="Saloheimo M."/>
            <person name="Arvas M."/>
            <person name="Baker S.E."/>
            <person name="Chapman J."/>
            <person name="Chertkov O."/>
            <person name="Coutinho P.M."/>
            <person name="Cullen D."/>
            <person name="Danchin E.G."/>
            <person name="Grigoriev I.V."/>
            <person name="Harris P."/>
            <person name="Jackson M."/>
            <person name="Kubicek C.P."/>
            <person name="Han C.S."/>
            <person name="Ho I."/>
            <person name="Larrondo L.F."/>
            <person name="de Leon A.L."/>
            <person name="Magnuson J.K."/>
            <person name="Merino S."/>
            <person name="Misra M."/>
            <person name="Nelson B."/>
            <person name="Putnam N."/>
            <person name="Robbertse B."/>
            <person name="Salamov A.A."/>
            <person name="Schmoll M."/>
            <person name="Terry A."/>
            <person name="Thayer N."/>
            <person name="Westerholm-Parvinen A."/>
            <person name="Schoch C.L."/>
            <person name="Yao J."/>
            <person name="Barabote R."/>
            <person name="Nelson M.A."/>
            <person name="Detter C."/>
            <person name="Bruce D."/>
            <person name="Kuske C.R."/>
            <person name="Xie G."/>
            <person name="Richardson P."/>
            <person name="Rokhsar D.S."/>
            <person name="Lucas S.M."/>
            <person name="Rubin E.M."/>
            <person name="Dunn-Coleman N."/>
            <person name="Ward M."/>
            <person name="Brettin T.S."/>
        </authorList>
    </citation>
    <scope>NUCLEOTIDE SEQUENCE [LARGE SCALE GENOMIC DNA]</scope>
    <source>
        <strain evidence="4 5">QM6a</strain>
    </source>
</reference>
<dbReference type="Gene3D" id="3.20.20.70">
    <property type="entry name" value="Aldolase class I"/>
    <property type="match status" value="2"/>
</dbReference>
<dbReference type="SUPFAM" id="SSF51395">
    <property type="entry name" value="FMN-linked oxidoreductases"/>
    <property type="match status" value="1"/>
</dbReference>
<dbReference type="eggNOG" id="KOG0134">
    <property type="taxonomic scope" value="Eukaryota"/>
</dbReference>
<dbReference type="InterPro" id="IPR002110">
    <property type="entry name" value="Ankyrin_rpt"/>
</dbReference>
<dbReference type="PROSITE" id="PS50297">
    <property type="entry name" value="ANK_REP_REGION"/>
    <property type="match status" value="2"/>
</dbReference>
<feature type="repeat" description="ANK" evidence="2">
    <location>
        <begin position="40"/>
        <end position="72"/>
    </location>
</feature>
<dbReference type="HOGENOM" id="CLU_007166_0_0_1"/>
<feature type="domain" description="NADH:flavin oxidoreductase/NADH oxidase N-terminal" evidence="3">
    <location>
        <begin position="1073"/>
        <end position="1108"/>
    </location>
</feature>
<dbReference type="SMART" id="SM00248">
    <property type="entry name" value="ANK"/>
    <property type="match status" value="8"/>
</dbReference>